<dbReference type="RefSeq" id="WP_230508380.1">
    <property type="nucleotide sequence ID" value="NZ_JAJITD010000002.1"/>
</dbReference>
<gene>
    <name evidence="2" type="ORF">LJ656_06125</name>
</gene>
<comment type="caution">
    <text evidence="2">The sequence shown here is derived from an EMBL/GenBank/DDBJ whole genome shotgun (WGS) entry which is preliminary data.</text>
</comment>
<dbReference type="EC" id="2.3.1.-" evidence="2"/>
<dbReference type="Pfam" id="PF18014">
    <property type="entry name" value="Acetyltransf_18"/>
    <property type="match status" value="1"/>
</dbReference>
<dbReference type="EMBL" id="JAJITD010000002">
    <property type="protein sequence ID" value="MCC8392160.1"/>
    <property type="molecule type" value="Genomic_DNA"/>
</dbReference>
<dbReference type="InterPro" id="IPR016181">
    <property type="entry name" value="Acyl_CoA_acyltransferase"/>
</dbReference>
<dbReference type="InterPro" id="IPR041496">
    <property type="entry name" value="YitH/HolE_GNAT"/>
</dbReference>
<keyword evidence="2" id="KW-0808">Transferase</keyword>
<feature type="domain" description="N-acetyltransferase" evidence="1">
    <location>
        <begin position="9"/>
        <end position="151"/>
    </location>
</feature>
<protein>
    <submittedName>
        <fullName evidence="2">GNAT family N-acetyltransferase</fullName>
        <ecNumber evidence="2">2.3.1.-</ecNumber>
    </submittedName>
</protein>
<dbReference type="PANTHER" id="PTHR47237:SF1">
    <property type="entry name" value="SLL0310 PROTEIN"/>
    <property type="match status" value="1"/>
</dbReference>
<dbReference type="CDD" id="cd04301">
    <property type="entry name" value="NAT_SF"/>
    <property type="match status" value="1"/>
</dbReference>
<dbReference type="SUPFAM" id="SSF55729">
    <property type="entry name" value="Acyl-CoA N-acyltransferases (Nat)"/>
    <property type="match status" value="1"/>
</dbReference>
<reference evidence="2 3" key="1">
    <citation type="submission" date="2021-11" db="EMBL/GenBank/DDBJ databases">
        <authorList>
            <person name="Oh E.-T."/>
            <person name="Kim S.-B."/>
        </authorList>
    </citation>
    <scope>NUCLEOTIDE SEQUENCE [LARGE SCALE GENOMIC DNA]</scope>
    <source>
        <strain evidence="2 3">MMS20-SJTR3</strain>
    </source>
</reference>
<keyword evidence="2" id="KW-0012">Acyltransferase</keyword>
<dbReference type="Gene3D" id="3.40.630.30">
    <property type="match status" value="1"/>
</dbReference>
<dbReference type="GO" id="GO:0016746">
    <property type="term" value="F:acyltransferase activity"/>
    <property type="evidence" value="ECO:0007669"/>
    <property type="project" value="UniProtKB-KW"/>
</dbReference>
<dbReference type="InterPro" id="IPR000182">
    <property type="entry name" value="GNAT_dom"/>
</dbReference>
<sequence length="284" mass="30857">MDAELARHYIVRTMTAAEVPLAIEWAANEGWNPGRDDARCFRAADPGGFFVGELHGEPVASISAVAYDAHFGFIGLYIVRPEFRGKGLGLRLWQHAMDYLGGRNVGLDGVVAQQANYRKSGFQLAHRNIRFQGVAHGAPASAAITDLSTVPFDQLAAYDRRWFPAARADFLKAWIAQPDVIALASIRDGLIGGYGVLRACRQGRKIGPLFADDALTAEELFDALLSRCADETVSIDVPESNAAAIAMAERHGMSISFETARMYTHAPPDISMARVFGITSFELG</sequence>
<proteinExistence type="predicted"/>
<keyword evidence="3" id="KW-1185">Reference proteome</keyword>
<evidence type="ECO:0000259" key="1">
    <source>
        <dbReference type="PROSITE" id="PS51186"/>
    </source>
</evidence>
<dbReference type="Gene3D" id="3.40.630.90">
    <property type="match status" value="1"/>
</dbReference>
<dbReference type="Proteomes" id="UP001431019">
    <property type="component" value="Unassembled WGS sequence"/>
</dbReference>
<dbReference type="InterPro" id="IPR052729">
    <property type="entry name" value="Acyl/Acetyltrans_Enzymes"/>
</dbReference>
<name>A0ABS8JQY8_9BURK</name>
<dbReference type="PANTHER" id="PTHR47237">
    <property type="entry name" value="SLL0310 PROTEIN"/>
    <property type="match status" value="1"/>
</dbReference>
<evidence type="ECO:0000313" key="2">
    <source>
        <dbReference type="EMBL" id="MCC8392160.1"/>
    </source>
</evidence>
<dbReference type="Pfam" id="PF00583">
    <property type="entry name" value="Acetyltransf_1"/>
    <property type="match status" value="1"/>
</dbReference>
<feature type="domain" description="N-acetyltransferase" evidence="1">
    <location>
        <begin position="142"/>
        <end position="277"/>
    </location>
</feature>
<evidence type="ECO:0000313" key="3">
    <source>
        <dbReference type="Proteomes" id="UP001431019"/>
    </source>
</evidence>
<dbReference type="PROSITE" id="PS51186">
    <property type="entry name" value="GNAT"/>
    <property type="match status" value="2"/>
</dbReference>
<organism evidence="2 3">
    <name type="scientific">Paraburkholderia sejongensis</name>
    <dbReference type="NCBI Taxonomy" id="2886946"/>
    <lineage>
        <taxon>Bacteria</taxon>
        <taxon>Pseudomonadati</taxon>
        <taxon>Pseudomonadota</taxon>
        <taxon>Betaproteobacteria</taxon>
        <taxon>Burkholderiales</taxon>
        <taxon>Burkholderiaceae</taxon>
        <taxon>Paraburkholderia</taxon>
    </lineage>
</organism>
<accession>A0ABS8JQY8</accession>